<gene>
    <name evidence="1" type="ORF">DS2_17562</name>
</gene>
<reference evidence="1 2" key="1">
    <citation type="journal article" date="2014" name="Genome Announc.">
        <title>Draft Genome Sequence of the Agar-Degrading Bacterium Catenovulum sp. Strain DS-2, Isolated from Intestines of Haliotis diversicolor.</title>
        <authorList>
            <person name="Shan D."/>
            <person name="Li X."/>
            <person name="Gu Z."/>
            <person name="Wei G."/>
            <person name="Gao Z."/>
            <person name="Shao Z."/>
        </authorList>
    </citation>
    <scope>NUCLEOTIDE SEQUENCE [LARGE SCALE GENOMIC DNA]</scope>
    <source>
        <strain evidence="1 2">DS-2</strain>
    </source>
</reference>
<accession>W7QHE8</accession>
<sequence length="88" mass="10147">MLALIIVLATLFFLSLLLHLFIRKIAKQIPQDPKIHYYQSDRVRVKNAVYGKSEFSLLIKQSDKTIIKLLVSARIIIVIGYTWNFVAS</sequence>
<protein>
    <submittedName>
        <fullName evidence="1">Uncharacterized protein</fullName>
    </submittedName>
</protein>
<evidence type="ECO:0000313" key="2">
    <source>
        <dbReference type="Proteomes" id="UP000019276"/>
    </source>
</evidence>
<organism evidence="1 2">
    <name type="scientific">Catenovulum agarivorans DS-2</name>
    <dbReference type="NCBI Taxonomy" id="1328313"/>
    <lineage>
        <taxon>Bacteria</taxon>
        <taxon>Pseudomonadati</taxon>
        <taxon>Pseudomonadota</taxon>
        <taxon>Gammaproteobacteria</taxon>
        <taxon>Alteromonadales</taxon>
        <taxon>Alteromonadaceae</taxon>
        <taxon>Catenovulum</taxon>
    </lineage>
</organism>
<dbReference type="Proteomes" id="UP000019276">
    <property type="component" value="Unassembled WGS sequence"/>
</dbReference>
<dbReference type="EMBL" id="ARZY01000048">
    <property type="protein sequence ID" value="EWH08372.1"/>
    <property type="molecule type" value="Genomic_DNA"/>
</dbReference>
<keyword evidence="2" id="KW-1185">Reference proteome</keyword>
<comment type="caution">
    <text evidence="1">The sequence shown here is derived from an EMBL/GenBank/DDBJ whole genome shotgun (WGS) entry which is preliminary data.</text>
</comment>
<name>W7QHE8_9ALTE</name>
<dbReference type="AlphaFoldDB" id="W7QHE8"/>
<proteinExistence type="predicted"/>
<dbReference type="STRING" id="1328313.DS2_17562"/>
<evidence type="ECO:0000313" key="1">
    <source>
        <dbReference type="EMBL" id="EWH08372.1"/>
    </source>
</evidence>